<keyword evidence="1" id="KW-1133">Transmembrane helix</keyword>
<evidence type="ECO:0008006" key="8">
    <source>
        <dbReference type="Google" id="ProtNLM"/>
    </source>
</evidence>
<reference evidence="2" key="2">
    <citation type="journal article" date="2020" name="Microbiol. Resour. Announc.">
        <title>Complete Genome Sequence of Faecalibacillus intestinalis JCM 34082, Isolated from Feces from a Healthy Japanese Female.</title>
        <authorList>
            <person name="Sakamoto M."/>
            <person name="Ikeyama N."/>
            <person name="Toyoda A."/>
            <person name="Murakami T."/>
            <person name="Mori H."/>
            <person name="Ohkuma M."/>
        </authorList>
    </citation>
    <scope>NUCLEOTIDE SEQUENCE</scope>
    <source>
        <strain evidence="2">14EGH31</strain>
    </source>
</reference>
<dbReference type="EMBL" id="JANGBO010000009">
    <property type="protein sequence ID" value="MCQ5062082.1"/>
    <property type="molecule type" value="Genomic_DNA"/>
</dbReference>
<feature type="transmembrane region" description="Helical" evidence="1">
    <location>
        <begin position="30"/>
        <end position="46"/>
    </location>
</feature>
<evidence type="ECO:0000313" key="5">
    <source>
        <dbReference type="EMBL" id="PST37136.1"/>
    </source>
</evidence>
<dbReference type="KEGG" id="fit:Fi14EGH31_22610"/>
<feature type="transmembrane region" description="Helical" evidence="1">
    <location>
        <begin position="78"/>
        <end position="98"/>
    </location>
</feature>
<evidence type="ECO:0000313" key="7">
    <source>
        <dbReference type="Proteomes" id="UP000593842"/>
    </source>
</evidence>
<sequence>MLIKFIINLVEALIVSYSLSRLCHVKKQKLYFVLNTLMTFSIEIISDYFDANYAPLAIAYIICWNILLLFFTRKEYIYNLFMCIFNELLITLSALLPLMFISHYYLLLAAVEAKIYHLLLSVLFIRYQKRYRYFINKYWVLVMMNLTACLLILNLQGRIIMEGSYTFKTIMTIFLCIFVVFLSLTFFAFLEESNNEKEKVTKQLEERKYQNITYDMMKRTKEELYRLEHSLTYYMLSIKKYLETQNQDEVYKIIDSYIERVSNVNIVIYTGNDLFDLSLTTHLSQMSSKVNMCIMISKDEFYNHIQFIEFVLSLLDLIESKDVSLLIKEDGFVKLIQISAEYDFIDENQVKEIVNRDYEFDCHYQMITDQNLHLLKIKIIEHFE</sequence>
<feature type="transmembrane region" description="Helical" evidence="1">
    <location>
        <begin position="138"/>
        <end position="157"/>
    </location>
</feature>
<keyword evidence="6" id="KW-1185">Reference proteome</keyword>
<gene>
    <name evidence="5" type="ORF">C7U54_12535</name>
    <name evidence="2" type="ORF">Fi14EGH31_22610</name>
    <name evidence="3" type="ORF">LJD74_06590</name>
    <name evidence="4" type="ORF">NE542_09685</name>
</gene>
<evidence type="ECO:0000313" key="4">
    <source>
        <dbReference type="EMBL" id="MCQ5062082.1"/>
    </source>
</evidence>
<reference evidence="3" key="4">
    <citation type="submission" date="2021-10" db="EMBL/GenBank/DDBJ databases">
        <title>Collection of gut derived symbiotic bacterial strains cultured from healthy donors.</title>
        <authorList>
            <person name="Lin H."/>
            <person name="Littmann E."/>
            <person name="Kohout C."/>
            <person name="Pamer E.G."/>
        </authorList>
    </citation>
    <scope>NUCLEOTIDE SEQUENCE</scope>
    <source>
        <strain evidence="3">DFI.5.2</strain>
    </source>
</reference>
<dbReference type="GeneID" id="70580700"/>
<dbReference type="Proteomes" id="UP001204814">
    <property type="component" value="Unassembled WGS sequence"/>
</dbReference>
<dbReference type="Proteomes" id="UP000240974">
    <property type="component" value="Unassembled WGS sequence"/>
</dbReference>
<proteinExistence type="predicted"/>
<feature type="transmembrane region" description="Helical" evidence="1">
    <location>
        <begin position="169"/>
        <end position="190"/>
    </location>
</feature>
<protein>
    <recommendedName>
        <fullName evidence="8">Sensor histidine kinase NatK C-terminal domain-containing protein</fullName>
    </recommendedName>
</protein>
<keyword evidence="1" id="KW-0812">Transmembrane</keyword>
<reference evidence="4" key="5">
    <citation type="submission" date="2022-06" db="EMBL/GenBank/DDBJ databases">
        <title>Isolation of gut microbiota from human fecal samples.</title>
        <authorList>
            <person name="Pamer E.G."/>
            <person name="Barat B."/>
            <person name="Waligurski E."/>
            <person name="Medina S."/>
            <person name="Paddock L."/>
            <person name="Mostad J."/>
        </authorList>
    </citation>
    <scope>NUCLEOTIDE SEQUENCE</scope>
    <source>
        <strain evidence="4">DFI.6.24</strain>
    </source>
</reference>
<evidence type="ECO:0000313" key="6">
    <source>
        <dbReference type="Proteomes" id="UP000240974"/>
    </source>
</evidence>
<accession>A0A2T3FPD7</accession>
<name>A0A2T3FPD7_9FIRM</name>
<organism evidence="5 6">
    <name type="scientific">Faecalibacillus intestinalis</name>
    <dbReference type="NCBI Taxonomy" id="1982626"/>
    <lineage>
        <taxon>Bacteria</taxon>
        <taxon>Bacillati</taxon>
        <taxon>Bacillota</taxon>
        <taxon>Erysipelotrichia</taxon>
        <taxon>Erysipelotrichales</taxon>
        <taxon>Coprobacillaceae</taxon>
        <taxon>Faecalibacillus</taxon>
    </lineage>
</organism>
<evidence type="ECO:0000313" key="2">
    <source>
        <dbReference type="EMBL" id="BCL58549.1"/>
    </source>
</evidence>
<reference evidence="5 6" key="1">
    <citation type="journal article" date="2019" name="Int. J. Syst. Evol. Microbiol.">
        <title>Faecalibacillus intestinalis gen. nov., sp. nov. and Faecalibacillus faecis sp. nov., isolated from human faeces.</title>
        <authorList>
            <person name="Seo B."/>
            <person name="Jeon K."/>
            <person name="Baek I."/>
            <person name="Lee Y.M."/>
            <person name="Baek K."/>
            <person name="Ko G."/>
        </authorList>
    </citation>
    <scope>NUCLEOTIDE SEQUENCE [LARGE SCALE GENOMIC DNA]</scope>
    <source>
        <strain evidence="5 6">SNUG30099</strain>
    </source>
</reference>
<reference evidence="7" key="3">
    <citation type="submission" date="2020-09" db="EMBL/GenBank/DDBJ databases">
        <title>Complete genome sequencing of Faecalibacillus intestinalis strain 14EGH31.</title>
        <authorList>
            <person name="Sakamoto M."/>
            <person name="Murakami T."/>
            <person name="Mori H."/>
        </authorList>
    </citation>
    <scope>NUCLEOTIDE SEQUENCE [LARGE SCALE GENOMIC DNA]</scope>
    <source>
        <strain evidence="7">14EGH31</strain>
    </source>
</reference>
<evidence type="ECO:0000256" key="1">
    <source>
        <dbReference type="SAM" id="Phobius"/>
    </source>
</evidence>
<dbReference type="Proteomes" id="UP001197827">
    <property type="component" value="Unassembled WGS sequence"/>
</dbReference>
<dbReference type="EMBL" id="AP024085">
    <property type="protein sequence ID" value="BCL58549.1"/>
    <property type="molecule type" value="Genomic_DNA"/>
</dbReference>
<evidence type="ECO:0000313" key="3">
    <source>
        <dbReference type="EMBL" id="MCB8561666.1"/>
    </source>
</evidence>
<feature type="transmembrane region" description="Helical" evidence="1">
    <location>
        <begin position="104"/>
        <end position="126"/>
    </location>
</feature>
<dbReference type="Proteomes" id="UP000593842">
    <property type="component" value="Chromosome"/>
</dbReference>
<dbReference type="RefSeq" id="WP_107030514.1">
    <property type="nucleotide sequence ID" value="NZ_AP024085.1"/>
</dbReference>
<dbReference type="EMBL" id="JAJDKQ010000010">
    <property type="protein sequence ID" value="MCB8561666.1"/>
    <property type="molecule type" value="Genomic_DNA"/>
</dbReference>
<dbReference type="AlphaFoldDB" id="A0A2T3FPD7"/>
<keyword evidence="1" id="KW-0472">Membrane</keyword>
<feature type="transmembrane region" description="Helical" evidence="1">
    <location>
        <begin position="52"/>
        <end position="71"/>
    </location>
</feature>
<dbReference type="EMBL" id="PYLQ01000024">
    <property type="protein sequence ID" value="PST37136.1"/>
    <property type="molecule type" value="Genomic_DNA"/>
</dbReference>